<accession>B1C7N2</accession>
<dbReference type="HOGENOM" id="CLU_2033246_0_0_9"/>
<dbReference type="GeneID" id="98001470"/>
<dbReference type="EMBL" id="ABIL02000005">
    <property type="protein sequence ID" value="EDS73019.1"/>
    <property type="molecule type" value="Genomic_DNA"/>
</dbReference>
<dbReference type="STRING" id="445971.ANASTE_00734"/>
<evidence type="ECO:0000313" key="2">
    <source>
        <dbReference type="EMBL" id="EDS73019.1"/>
    </source>
</evidence>
<reference evidence="2" key="2">
    <citation type="submission" date="2013-08" db="EMBL/GenBank/DDBJ databases">
        <title>Draft genome sequence of Anaerofustis stercorihominis (DSM 17244).</title>
        <authorList>
            <person name="Sudarsanam P."/>
            <person name="Ley R."/>
            <person name="Guruge J."/>
            <person name="Turnbaugh P.J."/>
            <person name="Mahowald M."/>
            <person name="Liep D."/>
            <person name="Gordon J."/>
        </authorList>
    </citation>
    <scope>NUCLEOTIDE SEQUENCE</scope>
    <source>
        <strain evidence="2">DSM 17244</strain>
    </source>
</reference>
<keyword evidence="3" id="KW-1185">Reference proteome</keyword>
<name>B1C7N2_9FIRM</name>
<sequence>MNIIIEKLKERLNLTVVFQLILAVFTPILAYAGITAESLTSWKSLGDLILMALGNPYVLCLVVVSVYQTMNDPTEATVEFANNGIKAEVENDLYEDDIDVDVMDDNEKDTAEFVYNDKDLI</sequence>
<keyword evidence="1" id="KW-1133">Transmembrane helix</keyword>
<dbReference type="AlphaFoldDB" id="B1C7N2"/>
<proteinExistence type="predicted"/>
<organism evidence="2 3">
    <name type="scientific">Anaerofustis stercorihominis DSM 17244</name>
    <dbReference type="NCBI Taxonomy" id="445971"/>
    <lineage>
        <taxon>Bacteria</taxon>
        <taxon>Bacillati</taxon>
        <taxon>Bacillota</taxon>
        <taxon>Clostridia</taxon>
        <taxon>Eubacteriales</taxon>
        <taxon>Eubacteriaceae</taxon>
        <taxon>Anaerofustis</taxon>
    </lineage>
</organism>
<feature type="transmembrane region" description="Helical" evidence="1">
    <location>
        <begin position="12"/>
        <end position="36"/>
    </location>
</feature>
<evidence type="ECO:0008006" key="4">
    <source>
        <dbReference type="Google" id="ProtNLM"/>
    </source>
</evidence>
<dbReference type="Proteomes" id="UP000005178">
    <property type="component" value="Unassembled WGS sequence"/>
</dbReference>
<dbReference type="RefSeq" id="WP_007049183.1">
    <property type="nucleotide sequence ID" value="NZ_DS560015.1"/>
</dbReference>
<keyword evidence="1" id="KW-0472">Membrane</keyword>
<feature type="transmembrane region" description="Helical" evidence="1">
    <location>
        <begin position="48"/>
        <end position="67"/>
    </location>
</feature>
<reference evidence="2" key="1">
    <citation type="submission" date="2008-01" db="EMBL/GenBank/DDBJ databases">
        <authorList>
            <person name="Fulton L."/>
            <person name="Clifton S."/>
            <person name="Fulton B."/>
            <person name="Xu J."/>
            <person name="Minx P."/>
            <person name="Pepin K.H."/>
            <person name="Johnson M."/>
            <person name="Thiruvilangam P."/>
            <person name="Bhonagiri V."/>
            <person name="Nash W.E."/>
            <person name="Mardis E.R."/>
            <person name="Wilson R.K."/>
        </authorList>
    </citation>
    <scope>NUCLEOTIDE SEQUENCE [LARGE SCALE GENOMIC DNA]</scope>
    <source>
        <strain evidence="2">DSM 17244</strain>
    </source>
</reference>
<evidence type="ECO:0000313" key="3">
    <source>
        <dbReference type="Proteomes" id="UP000005178"/>
    </source>
</evidence>
<evidence type="ECO:0000256" key="1">
    <source>
        <dbReference type="SAM" id="Phobius"/>
    </source>
</evidence>
<keyword evidence="1" id="KW-0812">Transmembrane</keyword>
<protein>
    <recommendedName>
        <fullName evidence="4">Holin, phage phi LC3 family</fullName>
    </recommendedName>
</protein>
<gene>
    <name evidence="2" type="ORF">ANASTE_00734</name>
</gene>
<comment type="caution">
    <text evidence="2">The sequence shown here is derived from an EMBL/GenBank/DDBJ whole genome shotgun (WGS) entry which is preliminary data.</text>
</comment>